<evidence type="ECO:0000313" key="5">
    <source>
        <dbReference type="Proteomes" id="UP000553957"/>
    </source>
</evidence>
<dbReference type="AlphaFoldDB" id="A0A7Y4NZD0"/>
<dbReference type="Proteomes" id="UP000553957">
    <property type="component" value="Unassembled WGS sequence"/>
</dbReference>
<protein>
    <recommendedName>
        <fullName evidence="6">Ig-like domain-containing protein</fullName>
    </recommendedName>
</protein>
<evidence type="ECO:0000256" key="1">
    <source>
        <dbReference type="SAM" id="SignalP"/>
    </source>
</evidence>
<keyword evidence="4" id="KW-1185">Reference proteome</keyword>
<feature type="signal peptide" evidence="1">
    <location>
        <begin position="1"/>
        <end position="25"/>
    </location>
</feature>
<dbReference type="RefSeq" id="WP_171674367.1">
    <property type="nucleotide sequence ID" value="NZ_BAAAGT010000001.1"/>
</dbReference>
<dbReference type="EMBL" id="JABJRC010000003">
    <property type="protein sequence ID" value="NOL41897.1"/>
    <property type="molecule type" value="Genomic_DNA"/>
</dbReference>
<dbReference type="EMBL" id="JACHKF010000001">
    <property type="protein sequence ID" value="MBB6565634.1"/>
    <property type="molecule type" value="Genomic_DNA"/>
</dbReference>
<feature type="chain" id="PRO_5036217973" description="Ig-like domain-containing protein" evidence="1">
    <location>
        <begin position="26"/>
        <end position="343"/>
    </location>
</feature>
<accession>A0A7Y4NZD0</accession>
<evidence type="ECO:0000313" key="4">
    <source>
        <dbReference type="Proteomes" id="UP000534306"/>
    </source>
</evidence>
<reference evidence="2 5" key="2">
    <citation type="submission" date="2020-08" db="EMBL/GenBank/DDBJ databases">
        <title>Sequencing the genomes of 1000 actinobacteria strains.</title>
        <authorList>
            <person name="Klenk H.-P."/>
        </authorList>
    </citation>
    <scope>NUCLEOTIDE SEQUENCE [LARGE SCALE GENOMIC DNA]</scope>
    <source>
        <strain evidence="2 5">DSM 15626</strain>
    </source>
</reference>
<proteinExistence type="predicted"/>
<evidence type="ECO:0008006" key="6">
    <source>
        <dbReference type="Google" id="ProtNLM"/>
    </source>
</evidence>
<sequence>MKTVRAVLALSLAGTAFGVAPAAHAADPAQSVSDVRLSRSSVSVSSLNTVPITIEVDGKFPGWGANETLHVDLERAGGKGRLDYLYSAELTRYEGTVADGKYRGVLHVPSTANGTFQVDSVITSGTLITGEGEGVKVVNGRKIDVTGTNQPRITAKALNEPSPVSKPYTIRWSVINDQTGKPYGSKIKVGLNQDTGCGWNGGATLLTDTAGYITRTYPAANTIPLTCLVVPGNPMPIAKGWADVKRIPGVSATPARTSAPVGTKIAVKGAVTGGTYQCKVHLQRLYGATQWRSVGNTALDYQKGSYTLTAQPAYKGNIPYRVLFPACNSLVTATSKQFVIRGT</sequence>
<reference evidence="3 4" key="1">
    <citation type="submission" date="2020-05" db="EMBL/GenBank/DDBJ databases">
        <title>Genome sequence of Kribbella sandramycini ATCC 39419.</title>
        <authorList>
            <person name="Maclea K.S."/>
            <person name="Fair J.L."/>
        </authorList>
    </citation>
    <scope>NUCLEOTIDE SEQUENCE [LARGE SCALE GENOMIC DNA]</scope>
    <source>
        <strain evidence="3 4">ATCC 39419</strain>
    </source>
</reference>
<keyword evidence="1" id="KW-0732">Signal</keyword>
<comment type="caution">
    <text evidence="3">The sequence shown here is derived from an EMBL/GenBank/DDBJ whole genome shotgun (WGS) entry which is preliminary data.</text>
</comment>
<dbReference type="Proteomes" id="UP000534306">
    <property type="component" value="Unassembled WGS sequence"/>
</dbReference>
<organism evidence="3 4">
    <name type="scientific">Kribbella sandramycini</name>
    <dbReference type="NCBI Taxonomy" id="60450"/>
    <lineage>
        <taxon>Bacteria</taxon>
        <taxon>Bacillati</taxon>
        <taxon>Actinomycetota</taxon>
        <taxon>Actinomycetes</taxon>
        <taxon>Propionibacteriales</taxon>
        <taxon>Kribbellaceae</taxon>
        <taxon>Kribbella</taxon>
    </lineage>
</organism>
<gene>
    <name evidence="2" type="ORF">HNR71_001271</name>
    <name evidence="3" type="ORF">HPO96_16750</name>
</gene>
<evidence type="ECO:0000313" key="3">
    <source>
        <dbReference type="EMBL" id="NOL41897.1"/>
    </source>
</evidence>
<evidence type="ECO:0000313" key="2">
    <source>
        <dbReference type="EMBL" id="MBB6565634.1"/>
    </source>
</evidence>
<name>A0A7Y4NZD0_9ACTN</name>